<organism evidence="2">
    <name type="scientific">Anguilla anguilla</name>
    <name type="common">European freshwater eel</name>
    <name type="synonym">Muraena anguilla</name>
    <dbReference type="NCBI Taxonomy" id="7936"/>
    <lineage>
        <taxon>Eukaryota</taxon>
        <taxon>Metazoa</taxon>
        <taxon>Chordata</taxon>
        <taxon>Craniata</taxon>
        <taxon>Vertebrata</taxon>
        <taxon>Euteleostomi</taxon>
        <taxon>Actinopterygii</taxon>
        <taxon>Neopterygii</taxon>
        <taxon>Teleostei</taxon>
        <taxon>Anguilliformes</taxon>
        <taxon>Anguillidae</taxon>
        <taxon>Anguilla</taxon>
    </lineage>
</organism>
<reference evidence="2" key="2">
    <citation type="journal article" date="2015" name="Fish Shellfish Immunol.">
        <title>Early steps in the European eel (Anguilla anguilla)-Vibrio vulnificus interaction in the gills: Role of the RtxA13 toxin.</title>
        <authorList>
            <person name="Callol A."/>
            <person name="Pajuelo D."/>
            <person name="Ebbesson L."/>
            <person name="Teles M."/>
            <person name="MacKenzie S."/>
            <person name="Amaro C."/>
        </authorList>
    </citation>
    <scope>NUCLEOTIDE SEQUENCE</scope>
</reference>
<keyword evidence="1" id="KW-0472">Membrane</keyword>
<feature type="transmembrane region" description="Helical" evidence="1">
    <location>
        <begin position="21"/>
        <end position="39"/>
    </location>
</feature>
<dbReference type="EMBL" id="GBXM01075846">
    <property type="protein sequence ID" value="JAH32731.1"/>
    <property type="molecule type" value="Transcribed_RNA"/>
</dbReference>
<evidence type="ECO:0000313" key="2">
    <source>
        <dbReference type="EMBL" id="JAH32731.1"/>
    </source>
</evidence>
<accession>A0A0E9RUC1</accession>
<proteinExistence type="predicted"/>
<dbReference type="AlphaFoldDB" id="A0A0E9RUC1"/>
<sequence length="46" mass="5410">MGPLSSKKWCYFCKREMSIDVPFWLCVIFCLITLHEPNFCPVSLLL</sequence>
<evidence type="ECO:0000256" key="1">
    <source>
        <dbReference type="SAM" id="Phobius"/>
    </source>
</evidence>
<keyword evidence="1" id="KW-0812">Transmembrane</keyword>
<protein>
    <submittedName>
        <fullName evidence="2">Uncharacterized protein</fullName>
    </submittedName>
</protein>
<name>A0A0E9RUC1_ANGAN</name>
<reference evidence="2" key="1">
    <citation type="submission" date="2014-11" db="EMBL/GenBank/DDBJ databases">
        <authorList>
            <person name="Amaro Gonzalez C."/>
        </authorList>
    </citation>
    <scope>NUCLEOTIDE SEQUENCE</scope>
</reference>
<keyword evidence="1" id="KW-1133">Transmembrane helix</keyword>